<keyword evidence="3" id="KW-1185">Reference proteome</keyword>
<comment type="caution">
    <text evidence="2">The sequence shown here is derived from an EMBL/GenBank/DDBJ whole genome shotgun (WGS) entry which is preliminary data.</text>
</comment>
<feature type="compositionally biased region" description="Basic and acidic residues" evidence="1">
    <location>
        <begin position="77"/>
        <end position="86"/>
    </location>
</feature>
<proteinExistence type="predicted"/>
<evidence type="ECO:0000256" key="1">
    <source>
        <dbReference type="SAM" id="MobiDB-lite"/>
    </source>
</evidence>
<dbReference type="Proteomes" id="UP000234789">
    <property type="component" value="Unassembled WGS sequence"/>
</dbReference>
<evidence type="ECO:0000313" key="2">
    <source>
        <dbReference type="EMBL" id="PLT45091.1"/>
    </source>
</evidence>
<organism evidence="2 3">
    <name type="scientific">Paenibacillus pasadenensis</name>
    <dbReference type="NCBI Taxonomy" id="217090"/>
    <lineage>
        <taxon>Bacteria</taxon>
        <taxon>Bacillati</taxon>
        <taxon>Bacillota</taxon>
        <taxon>Bacilli</taxon>
        <taxon>Bacillales</taxon>
        <taxon>Paenibacillaceae</taxon>
        <taxon>Paenibacillus</taxon>
    </lineage>
</organism>
<accession>A0A2N5N433</accession>
<reference evidence="2 3" key="1">
    <citation type="submission" date="2017-05" db="EMBL/GenBank/DDBJ databases">
        <title>Functional genome analysis of Paenibacillus pasadenensis strain R16: insights on endophytic life style and antifungal activity.</title>
        <authorList>
            <person name="Passera A."/>
            <person name="Marcolungo L."/>
            <person name="Casati P."/>
            <person name="Brasca M."/>
            <person name="Quaglino F."/>
            <person name="Delledonne M."/>
        </authorList>
    </citation>
    <scope>NUCLEOTIDE SEQUENCE [LARGE SCALE GENOMIC DNA]</scope>
    <source>
        <strain evidence="2 3">R16</strain>
    </source>
</reference>
<protein>
    <submittedName>
        <fullName evidence="2">Uncharacterized protein</fullName>
    </submittedName>
</protein>
<dbReference type="AlphaFoldDB" id="A0A2N5N433"/>
<feature type="region of interest" description="Disordered" evidence="1">
    <location>
        <begin position="160"/>
        <end position="203"/>
    </location>
</feature>
<sequence>MRDESRIGGPIHSDQRPGASGSRQRRMEPEACAGPADHGREDGRRQASLSGRAYERVSEEIVRDSPRQRAGAALERGSGRSVDDPQRPLVPLHGRHRRAGAAHPPCMAGRERRMPRPVSGDRGGQFPLLRAPRHPLPVASVRRQRLRELRALALRERTPQARPGGGLRIHRGRRRDAAPPLLLHPRHPPAEKRQAAGAAGGAPRRARLFPLAVRRGADRKLRRLRAELRVVRGSDPAAVRHPALGLRGHLGTELLRQAMPRRHGAGAGLQRADAPAAAVRRVEAGVRRRARTHP</sequence>
<dbReference type="EMBL" id="NFEZ01000004">
    <property type="protein sequence ID" value="PLT45091.1"/>
    <property type="molecule type" value="Genomic_DNA"/>
</dbReference>
<name>A0A2N5N433_9BACL</name>
<gene>
    <name evidence="2" type="ORF">B8V81_3522</name>
</gene>
<evidence type="ECO:0000313" key="3">
    <source>
        <dbReference type="Proteomes" id="UP000234789"/>
    </source>
</evidence>
<feature type="compositionally biased region" description="Basic and acidic residues" evidence="1">
    <location>
        <begin position="53"/>
        <end position="67"/>
    </location>
</feature>
<feature type="region of interest" description="Disordered" evidence="1">
    <location>
        <begin position="1"/>
        <end position="121"/>
    </location>
</feature>